<dbReference type="AlphaFoldDB" id="A0AAJ5UHY5"/>
<dbReference type="Pfam" id="PF09956">
    <property type="entry name" value="Phage_cement_2"/>
    <property type="match status" value="1"/>
</dbReference>
<evidence type="ECO:0000313" key="2">
    <source>
        <dbReference type="Proteomes" id="UP001211513"/>
    </source>
</evidence>
<dbReference type="Proteomes" id="UP001211513">
    <property type="component" value="Chromosome"/>
</dbReference>
<proteinExistence type="predicted"/>
<gene>
    <name evidence="1" type="ORF">OK117_09455</name>
</gene>
<dbReference type="RefSeq" id="WP_057683700.1">
    <property type="nucleotide sequence ID" value="NZ_CP109886.1"/>
</dbReference>
<evidence type="ECO:0000313" key="1">
    <source>
        <dbReference type="EMBL" id="WCF27852.1"/>
    </source>
</evidence>
<reference evidence="1" key="1">
    <citation type="journal article" date="2022" name="Phytopathology">
        <title>Complete circularized genome resources of seven strains of Xylella fastidiosa subsp. fastidiosa using hybrid assembly reveals unknown plasmids.</title>
        <authorList>
            <person name="Velasco-Amo M.D.P."/>
            <person name="Arias-Giraldo L.F.F."/>
            <person name="Ecija M.R."/>
            <person name="De La Fuente L."/>
            <person name="Marco-Noales E."/>
            <person name="Moralejo E."/>
            <person name="Navas-Cort J.A."/>
            <person name="Landa B.B."/>
        </authorList>
    </citation>
    <scope>NUCLEOTIDE SEQUENCE</scope>
    <source>
        <strain evidence="1">CFBP8073</strain>
    </source>
</reference>
<organism evidence="1 2">
    <name type="scientific">Xylella fastidiosa subsp. fastidiosa</name>
    <dbReference type="NCBI Taxonomy" id="644356"/>
    <lineage>
        <taxon>Bacteria</taxon>
        <taxon>Pseudomonadati</taxon>
        <taxon>Pseudomonadota</taxon>
        <taxon>Gammaproteobacteria</taxon>
        <taxon>Lysobacterales</taxon>
        <taxon>Lysobacteraceae</taxon>
        <taxon>Xylella</taxon>
    </lineage>
</organism>
<dbReference type="EMBL" id="CP109886">
    <property type="protein sequence ID" value="WCF27852.1"/>
    <property type="molecule type" value="Genomic_DNA"/>
</dbReference>
<dbReference type="InterPro" id="IPR011231">
    <property type="entry name" value="Phage_VT1-Sakai_H0018"/>
</dbReference>
<reference evidence="1" key="2">
    <citation type="submission" date="2022-10" db="EMBL/GenBank/DDBJ databases">
        <authorList>
            <person name="Landa B."/>
            <person name="Arias-Giraldo L.F."/>
            <person name="Roman-Ecija M."/>
            <person name="Velasco-Amo M.P."/>
            <person name="De La Fuente L."/>
            <person name="Marco-Noales E."/>
            <person name="Moralejo E."/>
        </authorList>
    </citation>
    <scope>NUCLEOTIDE SEQUENCE</scope>
    <source>
        <strain evidence="1">CFBP8073</strain>
    </source>
</reference>
<sequence>MANNFIKPGKHLTYTATTAIKSGSVVLFGEELCVALNTINAGDSGELAHEGVFELPKAKGTGIREGTRPVWSVTTHEALTGGSPEKGDLINSCLAVETALAAAVKVKVKLLPGCGRLQA</sequence>
<accession>A0AAJ5UHY5</accession>
<name>A0AAJ5UHY5_XYLFS</name>
<protein>
    <submittedName>
        <fullName evidence="1">DUF2190 family protein</fullName>
    </submittedName>
</protein>